<feature type="repeat" description="WD" evidence="3">
    <location>
        <begin position="757"/>
        <end position="798"/>
    </location>
</feature>
<dbReference type="InterPro" id="IPR036322">
    <property type="entry name" value="WD40_repeat_dom_sf"/>
</dbReference>
<keyword evidence="6" id="KW-1185">Reference proteome</keyword>
<feature type="repeat" description="WD" evidence="3">
    <location>
        <begin position="714"/>
        <end position="755"/>
    </location>
</feature>
<feature type="repeat" description="WD" evidence="3">
    <location>
        <begin position="628"/>
        <end position="669"/>
    </location>
</feature>
<dbReference type="InterPro" id="IPR020472">
    <property type="entry name" value="WD40_PAC1"/>
</dbReference>
<feature type="repeat" description="WD" evidence="3">
    <location>
        <begin position="972"/>
        <end position="1013"/>
    </location>
</feature>
<evidence type="ECO:0000256" key="1">
    <source>
        <dbReference type="ARBA" id="ARBA00022574"/>
    </source>
</evidence>
<dbReference type="Gene3D" id="2.130.10.10">
    <property type="entry name" value="YVTN repeat-like/Quinoprotein amine dehydrogenase"/>
    <property type="match status" value="6"/>
</dbReference>
<feature type="repeat" description="WD" evidence="3">
    <location>
        <begin position="886"/>
        <end position="927"/>
    </location>
</feature>
<feature type="repeat" description="WD" evidence="3">
    <location>
        <begin position="1015"/>
        <end position="1056"/>
    </location>
</feature>
<dbReference type="EMBL" id="KN824304">
    <property type="protein sequence ID" value="KIM26666.1"/>
    <property type="molecule type" value="Genomic_DNA"/>
</dbReference>
<feature type="repeat" description="WD" evidence="3">
    <location>
        <begin position="1143"/>
        <end position="1178"/>
    </location>
</feature>
<dbReference type="InterPro" id="IPR019775">
    <property type="entry name" value="WD40_repeat_CS"/>
</dbReference>
<evidence type="ECO:0000313" key="6">
    <source>
        <dbReference type="Proteomes" id="UP000054097"/>
    </source>
</evidence>
<dbReference type="PROSITE" id="PS50294">
    <property type="entry name" value="WD_REPEATS_REGION"/>
    <property type="match status" value="13"/>
</dbReference>
<dbReference type="InterPro" id="IPR015943">
    <property type="entry name" value="WD40/YVTN_repeat-like_dom_sf"/>
</dbReference>
<dbReference type="Pfam" id="PF24883">
    <property type="entry name" value="NPHP3_N"/>
    <property type="match status" value="1"/>
</dbReference>
<dbReference type="AlphaFoldDB" id="A0A0C3B5D8"/>
<keyword evidence="2" id="KW-0677">Repeat</keyword>
<dbReference type="PRINTS" id="PR00320">
    <property type="entry name" value="GPROTEINBRPT"/>
</dbReference>
<dbReference type="PROSITE" id="PS00678">
    <property type="entry name" value="WD_REPEATS_1"/>
    <property type="match status" value="10"/>
</dbReference>
<dbReference type="SUPFAM" id="SSF50998">
    <property type="entry name" value="Quinoprotein alcohol dehydrogenase-like"/>
    <property type="match status" value="1"/>
</dbReference>
<dbReference type="InterPro" id="IPR001680">
    <property type="entry name" value="WD40_rpt"/>
</dbReference>
<dbReference type="PANTHER" id="PTHR22847:SF637">
    <property type="entry name" value="WD REPEAT DOMAIN 5B"/>
    <property type="match status" value="1"/>
</dbReference>
<reference evidence="5 6" key="1">
    <citation type="submission" date="2014-04" db="EMBL/GenBank/DDBJ databases">
        <authorList>
            <consortium name="DOE Joint Genome Institute"/>
            <person name="Kuo A."/>
            <person name="Zuccaro A."/>
            <person name="Kohler A."/>
            <person name="Nagy L.G."/>
            <person name="Floudas D."/>
            <person name="Copeland A."/>
            <person name="Barry K.W."/>
            <person name="Cichocki N."/>
            <person name="Veneault-Fourrey C."/>
            <person name="LaButti K."/>
            <person name="Lindquist E.A."/>
            <person name="Lipzen A."/>
            <person name="Lundell T."/>
            <person name="Morin E."/>
            <person name="Murat C."/>
            <person name="Sun H."/>
            <person name="Tunlid A."/>
            <person name="Henrissat B."/>
            <person name="Grigoriev I.V."/>
            <person name="Hibbett D.S."/>
            <person name="Martin F."/>
            <person name="Nordberg H.P."/>
            <person name="Cantor M.N."/>
            <person name="Hua S.X."/>
        </authorList>
    </citation>
    <scope>NUCLEOTIDE SEQUENCE [LARGE SCALE GENOMIC DNA]</scope>
    <source>
        <strain evidence="5 6">MAFF 305830</strain>
    </source>
</reference>
<accession>A0A0C3B5D8</accession>
<feature type="repeat" description="WD" evidence="3">
    <location>
        <begin position="585"/>
        <end position="626"/>
    </location>
</feature>
<dbReference type="InterPro" id="IPR027417">
    <property type="entry name" value="P-loop_NTPase"/>
</dbReference>
<dbReference type="HOGENOM" id="CLU_000288_6_3_1"/>
<feature type="repeat" description="WD" evidence="3">
    <location>
        <begin position="671"/>
        <end position="712"/>
    </location>
</feature>
<evidence type="ECO:0000259" key="4">
    <source>
        <dbReference type="Pfam" id="PF24883"/>
    </source>
</evidence>
<dbReference type="Pfam" id="PF00400">
    <property type="entry name" value="WD40"/>
    <property type="match status" value="14"/>
</dbReference>
<dbReference type="InterPro" id="IPR011044">
    <property type="entry name" value="Quino_amine_DH_bsu"/>
</dbReference>
<reference evidence="6" key="2">
    <citation type="submission" date="2015-01" db="EMBL/GenBank/DDBJ databases">
        <title>Evolutionary Origins and Diversification of the Mycorrhizal Mutualists.</title>
        <authorList>
            <consortium name="DOE Joint Genome Institute"/>
            <consortium name="Mycorrhizal Genomics Consortium"/>
            <person name="Kohler A."/>
            <person name="Kuo A."/>
            <person name="Nagy L.G."/>
            <person name="Floudas D."/>
            <person name="Copeland A."/>
            <person name="Barry K.W."/>
            <person name="Cichocki N."/>
            <person name="Veneault-Fourrey C."/>
            <person name="LaButti K."/>
            <person name="Lindquist E.A."/>
            <person name="Lipzen A."/>
            <person name="Lundell T."/>
            <person name="Morin E."/>
            <person name="Murat C."/>
            <person name="Riley R."/>
            <person name="Ohm R."/>
            <person name="Sun H."/>
            <person name="Tunlid A."/>
            <person name="Henrissat B."/>
            <person name="Grigoriev I.V."/>
            <person name="Hibbett D.S."/>
            <person name="Martin F."/>
        </authorList>
    </citation>
    <scope>NUCLEOTIDE SEQUENCE [LARGE SCALE GENOMIC DNA]</scope>
    <source>
        <strain evidence="6">MAFF 305830</strain>
    </source>
</reference>
<dbReference type="PROSITE" id="PS50082">
    <property type="entry name" value="WD_REPEATS_2"/>
    <property type="match status" value="14"/>
</dbReference>
<evidence type="ECO:0000256" key="2">
    <source>
        <dbReference type="ARBA" id="ARBA00022737"/>
    </source>
</evidence>
<feature type="repeat" description="WD" evidence="3">
    <location>
        <begin position="929"/>
        <end position="970"/>
    </location>
</feature>
<dbReference type="CDD" id="cd00200">
    <property type="entry name" value="WD40"/>
    <property type="match status" value="2"/>
</dbReference>
<dbReference type="SUPFAM" id="SSF50969">
    <property type="entry name" value="YVTN repeat-like/Quinoprotein amine dehydrogenase"/>
    <property type="match status" value="1"/>
</dbReference>
<name>A0A0C3B5D8_SERVB</name>
<dbReference type="Gene3D" id="3.40.50.300">
    <property type="entry name" value="P-loop containing nucleotide triphosphate hydrolases"/>
    <property type="match status" value="1"/>
</dbReference>
<proteinExistence type="predicted"/>
<feature type="repeat" description="WD" evidence="3">
    <location>
        <begin position="1100"/>
        <end position="1141"/>
    </location>
</feature>
<organism evidence="5 6">
    <name type="scientific">Serendipita vermifera MAFF 305830</name>
    <dbReference type="NCBI Taxonomy" id="933852"/>
    <lineage>
        <taxon>Eukaryota</taxon>
        <taxon>Fungi</taxon>
        <taxon>Dikarya</taxon>
        <taxon>Basidiomycota</taxon>
        <taxon>Agaricomycotina</taxon>
        <taxon>Agaricomycetes</taxon>
        <taxon>Sebacinales</taxon>
        <taxon>Serendipitaceae</taxon>
        <taxon>Serendipita</taxon>
    </lineage>
</organism>
<dbReference type="InterPro" id="IPR011047">
    <property type="entry name" value="Quinoprotein_ADH-like_sf"/>
</dbReference>
<dbReference type="InterPro" id="IPR056884">
    <property type="entry name" value="NPHP3-like_N"/>
</dbReference>
<dbReference type="STRING" id="933852.A0A0C3B5D8"/>
<feature type="repeat" description="WD" evidence="3">
    <location>
        <begin position="843"/>
        <end position="884"/>
    </location>
</feature>
<dbReference type="SUPFAM" id="SSF50978">
    <property type="entry name" value="WD40 repeat-like"/>
    <property type="match status" value="1"/>
</dbReference>
<dbReference type="SUPFAM" id="SSF52540">
    <property type="entry name" value="P-loop containing nucleoside triphosphate hydrolases"/>
    <property type="match status" value="1"/>
</dbReference>
<feature type="domain" description="Nephrocystin 3-like N-terminal" evidence="4">
    <location>
        <begin position="41"/>
        <end position="205"/>
    </location>
</feature>
<dbReference type="SMART" id="SM00320">
    <property type="entry name" value="WD40"/>
    <property type="match status" value="14"/>
</dbReference>
<protein>
    <recommendedName>
        <fullName evidence="4">Nephrocystin 3-like N-terminal domain-containing protein</fullName>
    </recommendedName>
</protein>
<evidence type="ECO:0000313" key="5">
    <source>
        <dbReference type="EMBL" id="KIM26666.1"/>
    </source>
</evidence>
<evidence type="ECO:0000256" key="3">
    <source>
        <dbReference type="PROSITE-ProRule" id="PRU00221"/>
    </source>
</evidence>
<feature type="repeat" description="WD" evidence="3">
    <location>
        <begin position="1064"/>
        <end position="1098"/>
    </location>
</feature>
<dbReference type="GO" id="GO:1990234">
    <property type="term" value="C:transferase complex"/>
    <property type="evidence" value="ECO:0007669"/>
    <property type="project" value="UniProtKB-ARBA"/>
</dbReference>
<sequence>MGFTVSNQDDATISKLRPAILDCSSPSSGCLEGTRQDILGKINAWGMDFDAPNILWIYGYPGVGKSAIATSAVELWRSSGRFGSSFFFRRDGAESMTPSVLWRTVAHDIGRRDPLIRKHLIGALTEDDSLLTTSNVDALFRQLIHGPLVASTEVAMEKPPIITIDALDECGGLDGRYSDHRKGLMRTLKAWSSLPKKFKLVVTSRRESDIEQLFSGTPHESIGILAGREVVSQSSEDIRAFLRHELRQIVSQYPLMEPDWPGETVIGQLTDLAKGLFIWIKTVIKLLERGQLQRTLKQVLDGAGSMASLYRDILNTSFPNPSNEDTNDFHSILGAIIFAKTPLDVASLTNLFSMDDSTIGYICNGLYSILDPGETLRIHHQSFVDFLLDPKECPAPFLVGRQRENRTLTTACLQVMKKCLRFNICGLESPYICNQDVPDLDSRVKASISPHLSYSSCHWASHLIETNFDAEVYEALQHFMNNQFLFWLEVLSFIKRVNVGSNMLRLLITWIKQFDQDVALAVDMRKFMVAFAYVISQSVPHIYVSALPFAPRCLAVSRKYIGSYPQTLNFQRGGCKNWPAMQCVFSGHTQWVWSVSFSPDGTRIVSGSSDNTIRVWDAETGETLTGPLEGHTDEVSSVSFFPDGTRIISGSFDHTIRVWDAATGEKVMEPWEGHDDQISSVAISPDGIRIVSGSNDKTIRVWDARTGATVVGPLAGHTSEINCVSFSPDGTRIVSGSSDETIRVWDAATGEIVMEILKGHDAQVWSVAFSPDGTRIISGSFDNTIRIWDADTGKPLTEPLEGHKNWVRSVVFSPDGTRILSGSDDRSIRLWDAQMGKTVIEPLRGHTWAIMSVSFSPDGTRIASGAADGTLRVWDVEEGKKVIELQEEHKYWVMNVSFSPDGMRIFSLSRSTTICGWDAETGEAVIKPVECHIDRVMCVALSLDGAHVVVGSKDNVIRVWDAKTGEAVIEPVEGHKDWVTCVSFSLDGRRIISGSYDTTILVWDSATGEAVLGPLEGHTTELTCVSFSPDGKLIASGSQDSTIRVWDAETGETIIGPLEGHYLVNSILFSPDSTRIVSGYGDYTVRVWDVTTGKTVVGPLFGHNGSVGSVSFSPDGTLIVSGSEDRTIRVWDAKTGERVIGPLEGHLTGVNHVSFSPDGTRIVSCSFDNTIRVWDLHTDISSVRSFNSLNDGYKCS</sequence>
<dbReference type="OrthoDB" id="2161897at2759"/>
<dbReference type="PANTHER" id="PTHR22847">
    <property type="entry name" value="WD40 REPEAT PROTEIN"/>
    <property type="match status" value="1"/>
</dbReference>
<feature type="repeat" description="WD" evidence="3">
    <location>
        <begin position="800"/>
        <end position="841"/>
    </location>
</feature>
<keyword evidence="1 3" id="KW-0853">WD repeat</keyword>
<dbReference type="Proteomes" id="UP000054097">
    <property type="component" value="Unassembled WGS sequence"/>
</dbReference>
<gene>
    <name evidence="5" type="ORF">M408DRAFT_72315</name>
</gene>